<feature type="signal peptide" evidence="1">
    <location>
        <begin position="1"/>
        <end position="26"/>
    </location>
</feature>
<dbReference type="EMBL" id="BPVZ01000147">
    <property type="protein sequence ID" value="GKV41166.1"/>
    <property type="molecule type" value="Genomic_DNA"/>
</dbReference>
<feature type="chain" id="PRO_5043630019" evidence="1">
    <location>
        <begin position="27"/>
        <end position="54"/>
    </location>
</feature>
<gene>
    <name evidence="2" type="ORF">SLEP1_g48734</name>
</gene>
<name>A0AAV5LUI2_9ROSI</name>
<evidence type="ECO:0000256" key="1">
    <source>
        <dbReference type="SAM" id="SignalP"/>
    </source>
</evidence>
<sequence>MCCLFMASSVALFMKICVSMPLNVEGINVPITMFQTLSNMFINSHLKSNFSGCF</sequence>
<accession>A0AAV5LUI2</accession>
<dbReference type="AlphaFoldDB" id="A0AAV5LUI2"/>
<organism evidence="2 3">
    <name type="scientific">Rubroshorea leprosula</name>
    <dbReference type="NCBI Taxonomy" id="152421"/>
    <lineage>
        <taxon>Eukaryota</taxon>
        <taxon>Viridiplantae</taxon>
        <taxon>Streptophyta</taxon>
        <taxon>Embryophyta</taxon>
        <taxon>Tracheophyta</taxon>
        <taxon>Spermatophyta</taxon>
        <taxon>Magnoliopsida</taxon>
        <taxon>eudicotyledons</taxon>
        <taxon>Gunneridae</taxon>
        <taxon>Pentapetalae</taxon>
        <taxon>rosids</taxon>
        <taxon>malvids</taxon>
        <taxon>Malvales</taxon>
        <taxon>Dipterocarpaceae</taxon>
        <taxon>Rubroshorea</taxon>
    </lineage>
</organism>
<proteinExistence type="predicted"/>
<keyword evidence="1" id="KW-0732">Signal</keyword>
<dbReference type="Proteomes" id="UP001054252">
    <property type="component" value="Unassembled WGS sequence"/>
</dbReference>
<keyword evidence="3" id="KW-1185">Reference proteome</keyword>
<evidence type="ECO:0000313" key="2">
    <source>
        <dbReference type="EMBL" id="GKV41166.1"/>
    </source>
</evidence>
<comment type="caution">
    <text evidence="2">The sequence shown here is derived from an EMBL/GenBank/DDBJ whole genome shotgun (WGS) entry which is preliminary data.</text>
</comment>
<evidence type="ECO:0000313" key="3">
    <source>
        <dbReference type="Proteomes" id="UP001054252"/>
    </source>
</evidence>
<reference evidence="2 3" key="1">
    <citation type="journal article" date="2021" name="Commun. Biol.">
        <title>The genome of Shorea leprosula (Dipterocarpaceae) highlights the ecological relevance of drought in aseasonal tropical rainforests.</title>
        <authorList>
            <person name="Ng K.K.S."/>
            <person name="Kobayashi M.J."/>
            <person name="Fawcett J.A."/>
            <person name="Hatakeyama M."/>
            <person name="Paape T."/>
            <person name="Ng C.H."/>
            <person name="Ang C.C."/>
            <person name="Tnah L.H."/>
            <person name="Lee C.T."/>
            <person name="Nishiyama T."/>
            <person name="Sese J."/>
            <person name="O'Brien M.J."/>
            <person name="Copetti D."/>
            <person name="Mohd Noor M.I."/>
            <person name="Ong R.C."/>
            <person name="Putra M."/>
            <person name="Sireger I.Z."/>
            <person name="Indrioko S."/>
            <person name="Kosugi Y."/>
            <person name="Izuno A."/>
            <person name="Isagi Y."/>
            <person name="Lee S.L."/>
            <person name="Shimizu K.K."/>
        </authorList>
    </citation>
    <scope>NUCLEOTIDE SEQUENCE [LARGE SCALE GENOMIC DNA]</scope>
    <source>
        <strain evidence="2">214</strain>
    </source>
</reference>
<protein>
    <submittedName>
        <fullName evidence="2">Uncharacterized protein</fullName>
    </submittedName>
</protein>